<evidence type="ECO:0000256" key="1">
    <source>
        <dbReference type="SAM" id="Phobius"/>
    </source>
</evidence>
<comment type="caution">
    <text evidence="2">The sequence shown here is derived from an EMBL/GenBank/DDBJ whole genome shotgun (WGS) entry which is preliminary data.</text>
</comment>
<evidence type="ECO:0000313" key="2">
    <source>
        <dbReference type="EMBL" id="TRY00473.1"/>
    </source>
</evidence>
<proteinExistence type="predicted"/>
<dbReference type="InterPro" id="IPR025962">
    <property type="entry name" value="SdpI/YhfL"/>
</dbReference>
<accession>A0A553IJU5</accession>
<dbReference type="Pfam" id="PF13630">
    <property type="entry name" value="SdpI"/>
    <property type="match status" value="1"/>
</dbReference>
<keyword evidence="1" id="KW-1133">Transmembrane helix</keyword>
<feature type="transmembrane region" description="Helical" evidence="1">
    <location>
        <begin position="6"/>
        <end position="24"/>
    </location>
</feature>
<dbReference type="RefSeq" id="WP_012242693.1">
    <property type="nucleotide sequence ID" value="NZ_QRDS01000001.1"/>
</dbReference>
<feature type="transmembrane region" description="Helical" evidence="1">
    <location>
        <begin position="81"/>
        <end position="102"/>
    </location>
</feature>
<keyword evidence="1" id="KW-0812">Transmembrane</keyword>
<feature type="transmembrane region" description="Helical" evidence="1">
    <location>
        <begin position="55"/>
        <end position="75"/>
    </location>
</feature>
<keyword evidence="1" id="KW-0472">Membrane</keyword>
<dbReference type="EMBL" id="VKID01000001">
    <property type="protein sequence ID" value="TRY00473.1"/>
    <property type="molecule type" value="Genomic_DNA"/>
</dbReference>
<organism evidence="2 3">
    <name type="scientific">Acholeplasma laidlawii</name>
    <dbReference type="NCBI Taxonomy" id="2148"/>
    <lineage>
        <taxon>Bacteria</taxon>
        <taxon>Bacillati</taxon>
        <taxon>Mycoplasmatota</taxon>
        <taxon>Mollicutes</taxon>
        <taxon>Acholeplasmatales</taxon>
        <taxon>Acholeplasmataceae</taxon>
        <taxon>Acholeplasma</taxon>
    </lineage>
</organism>
<reference evidence="2 3" key="1">
    <citation type="submission" date="2019-07" db="EMBL/GenBank/DDBJ databases">
        <title>Genome sequence of Acholeplasma laidlawii strain with increased resistance to erythromycin.</title>
        <authorList>
            <person name="Medvedeva E.S."/>
            <person name="Baranova N.B."/>
            <person name="Siniagina M.N."/>
            <person name="Mouzykantov A."/>
            <person name="Chernova O.A."/>
            <person name="Chernov V.M."/>
        </authorList>
    </citation>
    <scope>NUCLEOTIDE SEQUENCE [LARGE SCALE GENOMIC DNA]</scope>
    <source>
        <strain evidence="2 3">PG8REry</strain>
    </source>
</reference>
<sequence length="120" mass="13917">MLISSIFIPILMHIIGIILSKKPPKWINDYYGYRTKRSKMNQKTWDFAQVYIGKIWSRLSLILLLISIVPFIYLTDSKEDTLAVVGFILMMIQVVIMSLTIVPVEKALKKLIDEDKDTLK</sequence>
<protein>
    <submittedName>
        <fullName evidence="2">SdpI family protein</fullName>
    </submittedName>
</protein>
<gene>
    <name evidence="2" type="ORF">FNV44_01875</name>
</gene>
<name>A0A553IJU5_ACHLA</name>
<dbReference type="AlphaFoldDB" id="A0A553IJU5"/>
<evidence type="ECO:0000313" key="3">
    <source>
        <dbReference type="Proteomes" id="UP000315938"/>
    </source>
</evidence>
<dbReference type="Proteomes" id="UP000315938">
    <property type="component" value="Unassembled WGS sequence"/>
</dbReference>